<keyword evidence="3" id="KW-0807">Transducer</keyword>
<dbReference type="EMBL" id="JAQQFR010000004">
    <property type="protein sequence ID" value="MFL9878116.1"/>
    <property type="molecule type" value="Genomic_DNA"/>
</dbReference>
<dbReference type="CDD" id="cd11386">
    <property type="entry name" value="MCP_signal"/>
    <property type="match status" value="1"/>
</dbReference>
<dbReference type="SMART" id="SM00304">
    <property type="entry name" value="HAMP"/>
    <property type="match status" value="1"/>
</dbReference>
<dbReference type="InterPro" id="IPR024478">
    <property type="entry name" value="HlyB_4HB_MCP"/>
</dbReference>
<dbReference type="PROSITE" id="PS50885">
    <property type="entry name" value="HAMP"/>
    <property type="match status" value="1"/>
</dbReference>
<dbReference type="Gene3D" id="6.10.340.10">
    <property type="match status" value="1"/>
</dbReference>
<dbReference type="Gene3D" id="1.10.287.950">
    <property type="entry name" value="Methyl-accepting chemotaxis protein"/>
    <property type="match status" value="1"/>
</dbReference>
<feature type="domain" description="HAMP" evidence="7">
    <location>
        <begin position="213"/>
        <end position="265"/>
    </location>
</feature>
<keyword evidence="1" id="KW-0488">Methylation</keyword>
<gene>
    <name evidence="8" type="ORF">PQR63_06990</name>
</gene>
<dbReference type="PANTHER" id="PTHR43531:SF14">
    <property type="entry name" value="METHYL-ACCEPTING CHEMOTAXIS PROTEIN I-RELATED"/>
    <property type="match status" value="1"/>
</dbReference>
<feature type="coiled-coil region" evidence="4">
    <location>
        <begin position="239"/>
        <end position="266"/>
    </location>
</feature>
<dbReference type="CDD" id="cd19411">
    <property type="entry name" value="MCP2201-like_sensor"/>
    <property type="match status" value="1"/>
</dbReference>
<organism evidence="8 9">
    <name type="scientific">Herbaspirillum rhizosphaerae</name>
    <dbReference type="NCBI Taxonomy" id="346179"/>
    <lineage>
        <taxon>Bacteria</taxon>
        <taxon>Pseudomonadati</taxon>
        <taxon>Pseudomonadota</taxon>
        <taxon>Betaproteobacteria</taxon>
        <taxon>Burkholderiales</taxon>
        <taxon>Oxalobacteraceae</taxon>
        <taxon>Herbaspirillum</taxon>
    </lineage>
</organism>
<evidence type="ECO:0000259" key="7">
    <source>
        <dbReference type="PROSITE" id="PS50885"/>
    </source>
</evidence>
<feature type="domain" description="Methyl-accepting transducer" evidence="6">
    <location>
        <begin position="270"/>
        <end position="499"/>
    </location>
</feature>
<evidence type="ECO:0000313" key="9">
    <source>
        <dbReference type="Proteomes" id="UP001629214"/>
    </source>
</evidence>
<keyword evidence="5" id="KW-1133">Transmembrane helix</keyword>
<keyword evidence="4" id="KW-0175">Coiled coil</keyword>
<dbReference type="Proteomes" id="UP001629214">
    <property type="component" value="Unassembled WGS sequence"/>
</dbReference>
<evidence type="ECO:0000259" key="6">
    <source>
        <dbReference type="PROSITE" id="PS50111"/>
    </source>
</evidence>
<keyword evidence="9" id="KW-1185">Reference proteome</keyword>
<name>A0ABW8Z6W1_9BURK</name>
<protein>
    <submittedName>
        <fullName evidence="8">Methyl-accepting chemotaxis protein</fullName>
    </submittedName>
</protein>
<comment type="similarity">
    <text evidence="2">Belongs to the methyl-accepting chemotaxis (MCP) protein family.</text>
</comment>
<dbReference type="PRINTS" id="PR00260">
    <property type="entry name" value="CHEMTRNSDUCR"/>
</dbReference>
<dbReference type="PANTHER" id="PTHR43531">
    <property type="entry name" value="PROTEIN ICFG"/>
    <property type="match status" value="1"/>
</dbReference>
<dbReference type="Pfam" id="PF00015">
    <property type="entry name" value="MCPsignal"/>
    <property type="match status" value="1"/>
</dbReference>
<dbReference type="Pfam" id="PF12729">
    <property type="entry name" value="4HB_MCP_1"/>
    <property type="match status" value="1"/>
</dbReference>
<dbReference type="InterPro" id="IPR051310">
    <property type="entry name" value="MCP_chemotaxis"/>
</dbReference>
<dbReference type="RefSeq" id="WP_408166809.1">
    <property type="nucleotide sequence ID" value="NZ_JAQQFR010000004.1"/>
</dbReference>
<evidence type="ECO:0000256" key="1">
    <source>
        <dbReference type="ARBA" id="ARBA00022481"/>
    </source>
</evidence>
<sequence>MKQLSNMRISSRLIFGFAIVLILAIISTSMGLINARRNAESTRAMMEQPLAKERLVADWFVLTYSAIVRTSMIARSSDANLSETFKEAIAASVVSGSAIIKQIEPRLSSEDEKALFKEIVAARAKYQSAKEAVMNTRKTGDAAAAEKTYKEIFEPASKAYADKVNALLAMQRKAIDQMALDIDRTNTHGMQLMMMLGVLLVVISVVAVLIISRSITTPLKRALQVAKMVAAGDLTANIEKQGKDEIAELMQALDEMNEALRKIVSEVQLGTESISTAANEIASGNFDLSSRTEQQAGSLEETAASIEQLTSTVKQNAENARQANELALSASDVAVKGSGVVSQVVDTMGAINESSNKIVDIISVIDGIAFQTNILALNAAVEAARAGEQGRGFAVVASEVRSLAQRSAAAAKEIKTLIGDSVEKVGSGSKLVEQAGATMSEMVESVKRVTLIMGEIATASHEQSAGIEQINQAVTEMDNTTQQNAALVEQATATSELLQAQAGKLAEAGRQFKLSRV</sequence>
<evidence type="ECO:0000256" key="3">
    <source>
        <dbReference type="PROSITE-ProRule" id="PRU00284"/>
    </source>
</evidence>
<feature type="transmembrane region" description="Helical" evidence="5">
    <location>
        <begin position="192"/>
        <end position="211"/>
    </location>
</feature>
<evidence type="ECO:0000256" key="4">
    <source>
        <dbReference type="SAM" id="Coils"/>
    </source>
</evidence>
<proteinExistence type="inferred from homology"/>
<dbReference type="Pfam" id="PF00672">
    <property type="entry name" value="HAMP"/>
    <property type="match status" value="1"/>
</dbReference>
<evidence type="ECO:0000256" key="2">
    <source>
        <dbReference type="ARBA" id="ARBA00029447"/>
    </source>
</evidence>
<dbReference type="SMART" id="SM00283">
    <property type="entry name" value="MA"/>
    <property type="match status" value="1"/>
</dbReference>
<dbReference type="InterPro" id="IPR047347">
    <property type="entry name" value="YvaQ-like_sensor"/>
</dbReference>
<dbReference type="SUPFAM" id="SSF58104">
    <property type="entry name" value="Methyl-accepting chemotaxis protein (MCP) signaling domain"/>
    <property type="match status" value="1"/>
</dbReference>
<dbReference type="InterPro" id="IPR004090">
    <property type="entry name" value="Chemotax_Me-accpt_rcpt"/>
</dbReference>
<keyword evidence="5" id="KW-0812">Transmembrane</keyword>
<dbReference type="PROSITE" id="PS50111">
    <property type="entry name" value="CHEMOTAXIS_TRANSDUC_2"/>
    <property type="match status" value="1"/>
</dbReference>
<comment type="caution">
    <text evidence="8">The sequence shown here is derived from an EMBL/GenBank/DDBJ whole genome shotgun (WGS) entry which is preliminary data.</text>
</comment>
<reference evidence="8 9" key="1">
    <citation type="journal article" date="2024" name="Chem. Sci.">
        <title>Discovery of megapolipeptins by genome mining of a Burkholderiales bacteria collection.</title>
        <authorList>
            <person name="Paulo B.S."/>
            <person name="Recchia M.J.J."/>
            <person name="Lee S."/>
            <person name="Fergusson C.H."/>
            <person name="Romanowski S.B."/>
            <person name="Hernandez A."/>
            <person name="Krull N."/>
            <person name="Liu D.Y."/>
            <person name="Cavanagh H."/>
            <person name="Bos A."/>
            <person name="Gray C.A."/>
            <person name="Murphy B.T."/>
            <person name="Linington R.G."/>
            <person name="Eustaquio A.S."/>
        </authorList>
    </citation>
    <scope>NUCLEOTIDE SEQUENCE [LARGE SCALE GENOMIC DNA]</scope>
    <source>
        <strain evidence="8 9">RL21-008-BIB-B</strain>
    </source>
</reference>
<dbReference type="CDD" id="cd06225">
    <property type="entry name" value="HAMP"/>
    <property type="match status" value="1"/>
</dbReference>
<evidence type="ECO:0000313" key="8">
    <source>
        <dbReference type="EMBL" id="MFL9878116.1"/>
    </source>
</evidence>
<evidence type="ECO:0000256" key="5">
    <source>
        <dbReference type="SAM" id="Phobius"/>
    </source>
</evidence>
<dbReference type="InterPro" id="IPR004089">
    <property type="entry name" value="MCPsignal_dom"/>
</dbReference>
<accession>A0ABW8Z6W1</accession>
<keyword evidence="5" id="KW-0472">Membrane</keyword>
<dbReference type="InterPro" id="IPR003660">
    <property type="entry name" value="HAMP_dom"/>
</dbReference>